<comment type="caution">
    <text evidence="10">The sequence shown here is derived from an EMBL/GenBank/DDBJ whole genome shotgun (WGS) entry which is preliminary data.</text>
</comment>
<keyword evidence="4" id="KW-0812">Transmembrane</keyword>
<dbReference type="GO" id="GO:0031201">
    <property type="term" value="C:SNARE complex"/>
    <property type="evidence" value="ECO:0007669"/>
    <property type="project" value="TreeGrafter"/>
</dbReference>
<keyword evidence="7" id="KW-0175">Coiled coil</keyword>
<evidence type="ECO:0000256" key="8">
    <source>
        <dbReference type="ARBA" id="ARBA00023136"/>
    </source>
</evidence>
<keyword evidence="11" id="KW-1185">Reference proteome</keyword>
<dbReference type="AlphaFoldDB" id="A0A1E1JST1"/>
<keyword evidence="8" id="KW-0472">Membrane</keyword>
<dbReference type="GO" id="GO:0006890">
    <property type="term" value="P:retrograde vesicle-mediated transport, Golgi to endoplasmic reticulum"/>
    <property type="evidence" value="ECO:0007669"/>
    <property type="project" value="TreeGrafter"/>
</dbReference>
<evidence type="ECO:0000256" key="4">
    <source>
        <dbReference type="ARBA" id="ARBA00022692"/>
    </source>
</evidence>
<dbReference type="Proteomes" id="UP000178129">
    <property type="component" value="Unassembled WGS sequence"/>
</dbReference>
<dbReference type="InterPro" id="IPR000727">
    <property type="entry name" value="T_SNARE_dom"/>
</dbReference>
<dbReference type="GO" id="GO:0015031">
    <property type="term" value="P:protein transport"/>
    <property type="evidence" value="ECO:0007669"/>
    <property type="project" value="UniProtKB-KW"/>
</dbReference>
<dbReference type="InterPro" id="IPR019529">
    <property type="entry name" value="Syntaxin-18_N"/>
</dbReference>
<evidence type="ECO:0000259" key="9">
    <source>
        <dbReference type="PROSITE" id="PS50192"/>
    </source>
</evidence>
<dbReference type="InParanoid" id="A0A1E1JST1"/>
<dbReference type="PANTHER" id="PTHR15959">
    <property type="entry name" value="SYNTAXIN-18"/>
    <property type="match status" value="1"/>
</dbReference>
<evidence type="ECO:0000313" key="11">
    <source>
        <dbReference type="Proteomes" id="UP000178129"/>
    </source>
</evidence>
<evidence type="ECO:0000256" key="1">
    <source>
        <dbReference type="ARBA" id="ARBA00004211"/>
    </source>
</evidence>
<proteinExistence type="inferred from homology"/>
<evidence type="ECO:0000256" key="5">
    <source>
        <dbReference type="ARBA" id="ARBA00022927"/>
    </source>
</evidence>
<dbReference type="FunCoup" id="A0A1E1JST1">
    <property type="interactions" value="264"/>
</dbReference>
<dbReference type="SMART" id="SM00397">
    <property type="entry name" value="t_SNARE"/>
    <property type="match status" value="1"/>
</dbReference>
<keyword evidence="6" id="KW-1133">Transmembrane helix</keyword>
<evidence type="ECO:0000256" key="6">
    <source>
        <dbReference type="ARBA" id="ARBA00022989"/>
    </source>
</evidence>
<evidence type="ECO:0000256" key="3">
    <source>
        <dbReference type="ARBA" id="ARBA00022448"/>
    </source>
</evidence>
<protein>
    <submittedName>
        <fullName evidence="10">Related to syntaxin 18</fullName>
    </submittedName>
</protein>
<comment type="similarity">
    <text evidence="2">Belongs to the syntaxin family.</text>
</comment>
<dbReference type="STRING" id="914237.A0A1E1JST1"/>
<feature type="domain" description="T-SNARE coiled-coil homology" evidence="9">
    <location>
        <begin position="258"/>
        <end position="320"/>
    </location>
</feature>
<dbReference type="EMBL" id="FJUW01000002">
    <property type="protein sequence ID" value="CZS88829.1"/>
    <property type="molecule type" value="Genomic_DNA"/>
</dbReference>
<keyword evidence="5" id="KW-0653">Protein transport</keyword>
<reference evidence="11" key="1">
    <citation type="submission" date="2016-03" db="EMBL/GenBank/DDBJ databases">
        <authorList>
            <person name="Ploux O."/>
        </authorList>
    </citation>
    <scope>NUCLEOTIDE SEQUENCE [LARGE SCALE GENOMIC DNA]</scope>
    <source>
        <strain evidence="11">UK7</strain>
    </source>
</reference>
<dbReference type="SUPFAM" id="SSF58038">
    <property type="entry name" value="SNARE fusion complex"/>
    <property type="match status" value="1"/>
</dbReference>
<dbReference type="Gene3D" id="1.20.5.110">
    <property type="match status" value="1"/>
</dbReference>
<evidence type="ECO:0000256" key="7">
    <source>
        <dbReference type="ARBA" id="ARBA00023054"/>
    </source>
</evidence>
<dbReference type="GO" id="GO:0005783">
    <property type="term" value="C:endoplasmic reticulum"/>
    <property type="evidence" value="ECO:0007669"/>
    <property type="project" value="TreeGrafter"/>
</dbReference>
<accession>A0A1E1JST1</accession>
<evidence type="ECO:0000256" key="2">
    <source>
        <dbReference type="ARBA" id="ARBA00009063"/>
    </source>
</evidence>
<comment type="subcellular location">
    <subcellularLocation>
        <location evidence="1">Membrane</location>
        <topology evidence="1">Single-pass type IV membrane protein</topology>
    </subcellularLocation>
</comment>
<name>A0A1E1JST1_9HELO</name>
<keyword evidence="3" id="KW-0813">Transport</keyword>
<dbReference type="PANTHER" id="PTHR15959:SF0">
    <property type="entry name" value="SYNTAXIN-18"/>
    <property type="match status" value="1"/>
</dbReference>
<dbReference type="Pfam" id="PF10496">
    <property type="entry name" value="Syntaxin-18_N"/>
    <property type="match status" value="1"/>
</dbReference>
<sequence length="348" mass="39440">MTDLTPILNDLLKSHDARPTADPSLSLQNIDSFLKEAYEINAGIVSLSRELRGIRQSYLSTAPPPRRSALSREGKQWKYLTDRQRDEIDAQTKGLLRELNARIRMLADAEQVRQNTEETIRRKKFGRLGLGTLGKWAAGGAAQSKTMDEELDAAKANEVKIHRESVLWYLREKLQDCGQFQASMMEKRIMRQIERNKNMISMSGMQGPELGGFENAPMPPSNPQSKSTAHLETKGQYTEEEYTPEQIQMYEKAEQDMLKHYESELDQVRTAEKSLLEISELQTQLVNNLATQSANIDQLVTNSFETTENVGGGNKQLKKATERKSTAKYVFYASCGLSLFLVVWDLVI</sequence>
<gene>
    <name evidence="10" type="ORF">RCO7_04521</name>
</gene>
<evidence type="ECO:0000313" key="10">
    <source>
        <dbReference type="EMBL" id="CZS88829.1"/>
    </source>
</evidence>
<organism evidence="10 11">
    <name type="scientific">Rhynchosporium graminicola</name>
    <dbReference type="NCBI Taxonomy" id="2792576"/>
    <lineage>
        <taxon>Eukaryota</taxon>
        <taxon>Fungi</taxon>
        <taxon>Dikarya</taxon>
        <taxon>Ascomycota</taxon>
        <taxon>Pezizomycotina</taxon>
        <taxon>Leotiomycetes</taxon>
        <taxon>Helotiales</taxon>
        <taxon>Ploettnerulaceae</taxon>
        <taxon>Rhynchosporium</taxon>
    </lineage>
</organism>
<dbReference type="PROSITE" id="PS50192">
    <property type="entry name" value="T_SNARE"/>
    <property type="match status" value="1"/>
</dbReference>